<dbReference type="GO" id="GO:0008175">
    <property type="term" value="F:tRNA methyltransferase activity"/>
    <property type="evidence" value="ECO:0007669"/>
    <property type="project" value="InterPro"/>
</dbReference>
<protein>
    <submittedName>
        <fullName evidence="5">Uncharacterized protein</fullName>
    </submittedName>
</protein>
<keyword evidence="1" id="KW-0963">Cytoplasm</keyword>
<name>A0A7S0NXD9_9EUKA</name>
<dbReference type="Pfam" id="PF04013">
    <property type="entry name" value="Methyltrn_RNA_2"/>
    <property type="match status" value="1"/>
</dbReference>
<keyword evidence="3" id="KW-0808">Transferase</keyword>
<evidence type="ECO:0000313" key="5">
    <source>
        <dbReference type="EMBL" id="CAD8538792.1"/>
    </source>
</evidence>
<reference evidence="5" key="1">
    <citation type="submission" date="2021-01" db="EMBL/GenBank/DDBJ databases">
        <authorList>
            <person name="Corre E."/>
            <person name="Pelletier E."/>
            <person name="Niang G."/>
            <person name="Scheremetjew M."/>
            <person name="Finn R."/>
            <person name="Kale V."/>
            <person name="Holt S."/>
            <person name="Cochrane G."/>
            <person name="Meng A."/>
            <person name="Brown T."/>
            <person name="Cohen L."/>
        </authorList>
    </citation>
    <scope>NUCLEOTIDE SEQUENCE</scope>
    <source>
        <strain evidence="5">RCC1130</strain>
    </source>
</reference>
<evidence type="ECO:0000256" key="1">
    <source>
        <dbReference type="ARBA" id="ARBA00022490"/>
    </source>
</evidence>
<dbReference type="InterPro" id="IPR029026">
    <property type="entry name" value="tRNA_m1G_MTases_N"/>
</dbReference>
<keyword evidence="4" id="KW-0949">S-adenosyl-L-methionine</keyword>
<accession>A0A7S0NXD9</accession>
<dbReference type="InterPro" id="IPR029028">
    <property type="entry name" value="Alpha/beta_knot_MTases"/>
</dbReference>
<dbReference type="PANTHER" id="PTHR40703:SF1">
    <property type="entry name" value="TRNA (PSEUDOURIDINE(54)-N(1))-METHYLTRANSFERASE"/>
    <property type="match status" value="1"/>
</dbReference>
<sequence>MVSSQERSLSQAMRRALAASPLPSEAFSPGHAAKPAAAHVERGWLVRDGDGLEALLCSLRGGAPLLALHEDGVGLDTLLTRGPSAVCGEGVVLVLGDHKGYSAEDEALLDKLGARRGSVGPLPLLTSQCIVLCHHALDCRAHARAQASSGRAFGCVDVGSRVARAVRCCAPLDDWRRGEG</sequence>
<keyword evidence="2" id="KW-0489">Methyltransferase</keyword>
<dbReference type="AlphaFoldDB" id="A0A7S0NXD9"/>
<evidence type="ECO:0000256" key="4">
    <source>
        <dbReference type="ARBA" id="ARBA00022691"/>
    </source>
</evidence>
<evidence type="ECO:0000256" key="3">
    <source>
        <dbReference type="ARBA" id="ARBA00022679"/>
    </source>
</evidence>
<organism evidence="5">
    <name type="scientific">Calcidiscus leptoporus</name>
    <dbReference type="NCBI Taxonomy" id="127549"/>
    <lineage>
        <taxon>Eukaryota</taxon>
        <taxon>Haptista</taxon>
        <taxon>Haptophyta</taxon>
        <taxon>Prymnesiophyceae</taxon>
        <taxon>Coccolithales</taxon>
        <taxon>Calcidiscaceae</taxon>
        <taxon>Calcidiscus</taxon>
    </lineage>
</organism>
<gene>
    <name evidence="5" type="ORF">CLEP1334_LOCUS14075</name>
</gene>
<dbReference type="InterPro" id="IPR007158">
    <property type="entry name" value="TrmY"/>
</dbReference>
<evidence type="ECO:0000256" key="2">
    <source>
        <dbReference type="ARBA" id="ARBA00022603"/>
    </source>
</evidence>
<dbReference type="PANTHER" id="PTHR40703">
    <property type="entry name" value="TRNA (PSEUDOURIDINE(54)-N(1))-METHYLTRANSFERASE"/>
    <property type="match status" value="1"/>
</dbReference>
<dbReference type="SUPFAM" id="SSF75217">
    <property type="entry name" value="alpha/beta knot"/>
    <property type="match status" value="1"/>
</dbReference>
<dbReference type="GO" id="GO:0030488">
    <property type="term" value="P:tRNA methylation"/>
    <property type="evidence" value="ECO:0007669"/>
    <property type="project" value="TreeGrafter"/>
</dbReference>
<dbReference type="Gene3D" id="3.40.1280.10">
    <property type="match status" value="1"/>
</dbReference>
<proteinExistence type="predicted"/>
<dbReference type="EMBL" id="HBER01027942">
    <property type="protein sequence ID" value="CAD8538792.1"/>
    <property type="molecule type" value="Transcribed_RNA"/>
</dbReference>
<dbReference type="GO" id="GO:0008757">
    <property type="term" value="F:S-adenosylmethionine-dependent methyltransferase activity"/>
    <property type="evidence" value="ECO:0007669"/>
    <property type="project" value="TreeGrafter"/>
</dbReference>